<feature type="transmembrane region" description="Helical" evidence="9">
    <location>
        <begin position="85"/>
        <end position="106"/>
    </location>
</feature>
<name>A0A397Q2S1_9HYPH</name>
<evidence type="ECO:0000313" key="11">
    <source>
        <dbReference type="EMBL" id="RIA55233.1"/>
    </source>
</evidence>
<dbReference type="EMBL" id="QXDF01000001">
    <property type="protein sequence ID" value="RIA55233.1"/>
    <property type="molecule type" value="Genomic_DNA"/>
</dbReference>
<comment type="function">
    <text evidence="9">Part of the tripartite ATP-independent periplasmic (TRAP) transport system.</text>
</comment>
<dbReference type="GO" id="GO:0022857">
    <property type="term" value="F:transmembrane transporter activity"/>
    <property type="evidence" value="ECO:0007669"/>
    <property type="project" value="UniProtKB-UniRule"/>
</dbReference>
<protein>
    <recommendedName>
        <fullName evidence="9">TRAP transporter small permease protein</fullName>
    </recommendedName>
</protein>
<dbReference type="GO" id="GO:0015740">
    <property type="term" value="P:C4-dicarboxylate transport"/>
    <property type="evidence" value="ECO:0007669"/>
    <property type="project" value="TreeGrafter"/>
</dbReference>
<organism evidence="11 12">
    <name type="scientific">Dichotomicrobium thermohalophilum</name>
    <dbReference type="NCBI Taxonomy" id="933063"/>
    <lineage>
        <taxon>Bacteria</taxon>
        <taxon>Pseudomonadati</taxon>
        <taxon>Pseudomonadota</taxon>
        <taxon>Alphaproteobacteria</taxon>
        <taxon>Hyphomicrobiales</taxon>
        <taxon>Hyphomicrobiaceae</taxon>
        <taxon>Dichotomicrobium</taxon>
    </lineage>
</organism>
<feature type="transmembrane region" description="Helical" evidence="9">
    <location>
        <begin position="7"/>
        <end position="32"/>
    </location>
</feature>
<dbReference type="PANTHER" id="PTHR35011:SF2">
    <property type="entry name" value="2,3-DIKETO-L-GULONATE TRAP TRANSPORTER SMALL PERMEASE PROTEIN YIAM"/>
    <property type="match status" value="1"/>
</dbReference>
<evidence type="ECO:0000259" key="10">
    <source>
        <dbReference type="Pfam" id="PF04290"/>
    </source>
</evidence>
<comment type="similarity">
    <text evidence="8 9">Belongs to the TRAP transporter small permease family.</text>
</comment>
<evidence type="ECO:0000313" key="12">
    <source>
        <dbReference type="Proteomes" id="UP000266273"/>
    </source>
</evidence>
<evidence type="ECO:0000256" key="6">
    <source>
        <dbReference type="ARBA" id="ARBA00022989"/>
    </source>
</evidence>
<evidence type="ECO:0000256" key="5">
    <source>
        <dbReference type="ARBA" id="ARBA00022692"/>
    </source>
</evidence>
<comment type="subunit">
    <text evidence="9">The complex comprises the extracytoplasmic solute receptor protein and the two transmembrane proteins.</text>
</comment>
<keyword evidence="6 9" id="KW-1133">Transmembrane helix</keyword>
<keyword evidence="2 9" id="KW-0813">Transport</keyword>
<gene>
    <name evidence="11" type="ORF">BXY53_0292</name>
</gene>
<comment type="caution">
    <text evidence="11">The sequence shown here is derived from an EMBL/GenBank/DDBJ whole genome shotgun (WGS) entry which is preliminary data.</text>
</comment>
<evidence type="ECO:0000256" key="1">
    <source>
        <dbReference type="ARBA" id="ARBA00004429"/>
    </source>
</evidence>
<accession>A0A397Q2S1</accession>
<keyword evidence="3" id="KW-1003">Cell membrane</keyword>
<keyword evidence="12" id="KW-1185">Reference proteome</keyword>
<dbReference type="RefSeq" id="WP_119060167.1">
    <property type="nucleotide sequence ID" value="NZ_QXDF01000001.1"/>
</dbReference>
<comment type="subcellular location">
    <subcellularLocation>
        <location evidence="1 9">Cell inner membrane</location>
        <topology evidence="1 9">Multi-pass membrane protein</topology>
    </subcellularLocation>
</comment>
<keyword evidence="5 9" id="KW-0812">Transmembrane</keyword>
<feature type="domain" description="Tripartite ATP-independent periplasmic transporters DctQ component" evidence="10">
    <location>
        <begin position="24"/>
        <end position="145"/>
    </location>
</feature>
<dbReference type="Proteomes" id="UP000266273">
    <property type="component" value="Unassembled WGS sequence"/>
</dbReference>
<evidence type="ECO:0000256" key="8">
    <source>
        <dbReference type="ARBA" id="ARBA00038436"/>
    </source>
</evidence>
<dbReference type="PANTHER" id="PTHR35011">
    <property type="entry name" value="2,3-DIKETO-L-GULONATE TRAP TRANSPORTER SMALL PERMEASE PROTEIN YIAM"/>
    <property type="match status" value="1"/>
</dbReference>
<dbReference type="InterPro" id="IPR055348">
    <property type="entry name" value="DctQ"/>
</dbReference>
<dbReference type="Pfam" id="PF04290">
    <property type="entry name" value="DctQ"/>
    <property type="match status" value="1"/>
</dbReference>
<dbReference type="GO" id="GO:0005886">
    <property type="term" value="C:plasma membrane"/>
    <property type="evidence" value="ECO:0007669"/>
    <property type="project" value="UniProtKB-SubCell"/>
</dbReference>
<dbReference type="OrthoDB" id="4964541at2"/>
<keyword evidence="4 9" id="KW-0997">Cell inner membrane</keyword>
<evidence type="ECO:0000256" key="2">
    <source>
        <dbReference type="ARBA" id="ARBA00022448"/>
    </source>
</evidence>
<evidence type="ECO:0000256" key="4">
    <source>
        <dbReference type="ARBA" id="ARBA00022519"/>
    </source>
</evidence>
<dbReference type="AlphaFoldDB" id="A0A397Q2S1"/>
<keyword evidence="7 9" id="KW-0472">Membrane</keyword>
<reference evidence="11 12" key="1">
    <citation type="submission" date="2018-08" db="EMBL/GenBank/DDBJ databases">
        <title>Genomic Encyclopedia of Archaeal and Bacterial Type Strains, Phase II (KMG-II): from individual species to whole genera.</title>
        <authorList>
            <person name="Goeker M."/>
        </authorList>
    </citation>
    <scope>NUCLEOTIDE SEQUENCE [LARGE SCALE GENOMIC DNA]</scope>
    <source>
        <strain evidence="11 12">DSM 5002</strain>
    </source>
</reference>
<evidence type="ECO:0000256" key="3">
    <source>
        <dbReference type="ARBA" id="ARBA00022475"/>
    </source>
</evidence>
<proteinExistence type="inferred from homology"/>
<feature type="transmembrane region" description="Helical" evidence="9">
    <location>
        <begin position="47"/>
        <end position="64"/>
    </location>
</feature>
<evidence type="ECO:0000256" key="7">
    <source>
        <dbReference type="ARBA" id="ARBA00023136"/>
    </source>
</evidence>
<feature type="transmembrane region" description="Helical" evidence="9">
    <location>
        <begin position="126"/>
        <end position="147"/>
    </location>
</feature>
<dbReference type="InterPro" id="IPR007387">
    <property type="entry name" value="TRAP_DctQ"/>
</dbReference>
<sequence length="171" mass="19142">MRQAARALAFLLEWFLIIQMFALSIVVIYAVISRKMGASLSWYDEIAAIQLAWITYYGAALAALRRRHIGFDGVLLALPIPIRRVMVILSEALVIGFFALLTWSGWEVLQVLEGMSLISLTWVPVQLTQSVIPIGGALFIICSLLSFPDYYKLTMAGHSFEHPEIVEEEPA</sequence>
<evidence type="ECO:0000256" key="9">
    <source>
        <dbReference type="RuleBase" id="RU369079"/>
    </source>
</evidence>